<dbReference type="Proteomes" id="UP001621714">
    <property type="component" value="Unassembled WGS sequence"/>
</dbReference>
<evidence type="ECO:0000313" key="7">
    <source>
        <dbReference type="Proteomes" id="UP001621714"/>
    </source>
</evidence>
<evidence type="ECO:0000256" key="2">
    <source>
        <dbReference type="ARBA" id="ARBA00010740"/>
    </source>
</evidence>
<dbReference type="PANTHER" id="PTHR38099">
    <property type="entry name" value="LARGE RIBOSOMAL RNA SUBUNIT ACCUMULATION PROTEIN YCED"/>
    <property type="match status" value="1"/>
</dbReference>
<evidence type="ECO:0000256" key="1">
    <source>
        <dbReference type="ARBA" id="ARBA00002868"/>
    </source>
</evidence>
<accession>A0ABW8PY47</accession>
<comment type="function">
    <text evidence="1">Plays a role in synthesis, processing and/or stability of 23S rRNA.</text>
</comment>
<evidence type="ECO:0000256" key="5">
    <source>
        <dbReference type="ARBA" id="ARBA00031841"/>
    </source>
</evidence>
<dbReference type="PANTHER" id="PTHR38099:SF1">
    <property type="entry name" value="LARGE RIBOSOMAL RNA SUBUNIT ACCUMULATION PROTEIN YCED"/>
    <property type="match status" value="1"/>
</dbReference>
<evidence type="ECO:0000256" key="3">
    <source>
        <dbReference type="ARBA" id="ARBA00015716"/>
    </source>
</evidence>
<evidence type="ECO:0000313" key="6">
    <source>
        <dbReference type="EMBL" id="MFK7161204.1"/>
    </source>
</evidence>
<dbReference type="InterPro" id="IPR003772">
    <property type="entry name" value="YceD"/>
</dbReference>
<dbReference type="Pfam" id="PF02620">
    <property type="entry name" value="YceD"/>
    <property type="match status" value="1"/>
</dbReference>
<keyword evidence="4" id="KW-0690">Ribosome biogenesis</keyword>
<keyword evidence="7" id="KW-1185">Reference proteome</keyword>
<evidence type="ECO:0000256" key="4">
    <source>
        <dbReference type="ARBA" id="ARBA00022517"/>
    </source>
</evidence>
<sequence>MANEYLHSPLDPYKFCAAGKALSFDLVLENMERVQAALCDTEGQLKVDLQFSYGTQRTLEVQGRLQGQVTLECQRCLQPVRQELESEFLWGLVTSDEAAVKLPRTHEPVFIENERLQLGPVLEDEVLLALPLVAYHPQGECKQYEIEQPALEETLVATPPNNPFSALADLKHSLKKEQ</sequence>
<protein>
    <recommendedName>
        <fullName evidence="3">Large ribosomal RNA subunit accumulation protein YceD</fullName>
    </recommendedName>
    <alternativeName>
        <fullName evidence="5">23S rRNA accumulation protein YceD</fullName>
    </alternativeName>
</protein>
<gene>
    <name evidence="6" type="ORF">V6U78_09170</name>
</gene>
<name>A0ABW8PY47_9GAMM</name>
<dbReference type="RefSeq" id="WP_405339672.1">
    <property type="nucleotide sequence ID" value="NZ_JBANFI010000005.1"/>
</dbReference>
<comment type="similarity">
    <text evidence="2">Belongs to the DUF177 domain family.</text>
</comment>
<dbReference type="EMBL" id="JBANFI010000005">
    <property type="protein sequence ID" value="MFK7161204.1"/>
    <property type="molecule type" value="Genomic_DNA"/>
</dbReference>
<organism evidence="6 7">
    <name type="scientific">Marinospirillum alkalitolerans</name>
    <dbReference type="NCBI Taxonomy" id="3123374"/>
    <lineage>
        <taxon>Bacteria</taxon>
        <taxon>Pseudomonadati</taxon>
        <taxon>Pseudomonadota</taxon>
        <taxon>Gammaproteobacteria</taxon>
        <taxon>Oceanospirillales</taxon>
        <taxon>Oceanospirillaceae</taxon>
        <taxon>Marinospirillum</taxon>
    </lineage>
</organism>
<reference evidence="6 7" key="1">
    <citation type="submission" date="2024-02" db="EMBL/GenBank/DDBJ databases">
        <title>Marinospirillum sp. MEB 164 isolated from Lonar lake sediment.</title>
        <authorList>
            <person name="Joshi A."/>
            <person name="Thite S."/>
        </authorList>
    </citation>
    <scope>NUCLEOTIDE SEQUENCE [LARGE SCALE GENOMIC DNA]</scope>
    <source>
        <strain evidence="6 7">MEB164</strain>
    </source>
</reference>
<proteinExistence type="inferred from homology"/>
<comment type="caution">
    <text evidence="6">The sequence shown here is derived from an EMBL/GenBank/DDBJ whole genome shotgun (WGS) entry which is preliminary data.</text>
</comment>
<dbReference type="InterPro" id="IPR039255">
    <property type="entry name" value="YceD_bac"/>
</dbReference>